<dbReference type="Pfam" id="PF04055">
    <property type="entry name" value="Radical_SAM"/>
    <property type="match status" value="1"/>
</dbReference>
<dbReference type="InterPro" id="IPR023404">
    <property type="entry name" value="rSAM_horseshoe"/>
</dbReference>
<dbReference type="SFLD" id="SFLDG01082">
    <property type="entry name" value="B12-binding_domain_containing"/>
    <property type="match status" value="1"/>
</dbReference>
<dbReference type="InterPro" id="IPR058240">
    <property type="entry name" value="rSAM_sf"/>
</dbReference>
<dbReference type="InterPro" id="IPR006638">
    <property type="entry name" value="Elp3/MiaA/NifB-like_rSAM"/>
</dbReference>
<name>A0A3B0V889_9ZZZZ</name>
<evidence type="ECO:0000259" key="1">
    <source>
        <dbReference type="PROSITE" id="PS51918"/>
    </source>
</evidence>
<proteinExistence type="predicted"/>
<gene>
    <name evidence="2" type="ORF">MNBD_DELTA02-531</name>
</gene>
<dbReference type="PANTHER" id="PTHR42731:SF5">
    <property type="entry name" value="RADICAL SAM DOMAIN PROTEIN"/>
    <property type="match status" value="1"/>
</dbReference>
<dbReference type="Pfam" id="PF19864">
    <property type="entry name" value="Radical_SAM_N2"/>
    <property type="match status" value="1"/>
</dbReference>
<protein>
    <submittedName>
        <fullName evidence="2">FIG092679: Fe-S oxidoreductase</fullName>
    </submittedName>
</protein>
<organism evidence="2">
    <name type="scientific">hydrothermal vent metagenome</name>
    <dbReference type="NCBI Taxonomy" id="652676"/>
    <lineage>
        <taxon>unclassified sequences</taxon>
        <taxon>metagenomes</taxon>
        <taxon>ecological metagenomes</taxon>
    </lineage>
</organism>
<feature type="domain" description="Radical SAM core" evidence="1">
    <location>
        <begin position="230"/>
        <end position="453"/>
    </location>
</feature>
<dbReference type="InterPro" id="IPR045784">
    <property type="entry name" value="Radical_SAM_N2"/>
</dbReference>
<evidence type="ECO:0000313" key="2">
    <source>
        <dbReference type="EMBL" id="VAW37060.1"/>
    </source>
</evidence>
<dbReference type="CDD" id="cd01335">
    <property type="entry name" value="Radical_SAM"/>
    <property type="match status" value="1"/>
</dbReference>
<dbReference type="SFLD" id="SFLDS00029">
    <property type="entry name" value="Radical_SAM"/>
    <property type="match status" value="1"/>
</dbReference>
<dbReference type="SMART" id="SM00729">
    <property type="entry name" value="Elp3"/>
    <property type="match status" value="1"/>
</dbReference>
<reference evidence="2" key="1">
    <citation type="submission" date="2018-06" db="EMBL/GenBank/DDBJ databases">
        <authorList>
            <person name="Zhirakovskaya E."/>
        </authorList>
    </citation>
    <scope>NUCLEOTIDE SEQUENCE</scope>
</reference>
<dbReference type="Gene3D" id="3.80.30.20">
    <property type="entry name" value="tm_1862 like domain"/>
    <property type="match status" value="1"/>
</dbReference>
<dbReference type="PROSITE" id="PS51918">
    <property type="entry name" value="RADICAL_SAM"/>
    <property type="match status" value="1"/>
</dbReference>
<dbReference type="GO" id="GO:0003824">
    <property type="term" value="F:catalytic activity"/>
    <property type="evidence" value="ECO:0007669"/>
    <property type="project" value="InterPro"/>
</dbReference>
<dbReference type="PANTHER" id="PTHR42731">
    <property type="entry name" value="SLL1084 PROTEIN"/>
    <property type="match status" value="1"/>
</dbReference>
<dbReference type="InterPro" id="IPR007197">
    <property type="entry name" value="rSAM"/>
</dbReference>
<dbReference type="EMBL" id="UOEZ01000048">
    <property type="protein sequence ID" value="VAW37060.1"/>
    <property type="molecule type" value="Genomic_DNA"/>
</dbReference>
<sequence>MCLIYPNTYSVAMSNLGLHSVYALFNNDPRYLCERAFLPAGAEGLNRREEAGEYAKSGTKLLSLESQSPVRDFDIIAFTASFEKDYVNIPVILELAGVPVFSAARGETHPLVIAGGCGVSLNPEPVAEMIDLFLLGEGEASVGPFMEVFEASRNRGAGEYDREEYLKGFFSVPGAYVPAFYDFEYDDNDISGRVVSISSRGGAPMPVRKAIAGDLSLAPVPVSVITTPDTSFSGTVLIEAERGCPRGCRFCSAGFIYLPPRWRAFDVIEGAIKDGLQRTGKVGLVGAAISEHPGLKKMLGLAAGEGREITVSSLRADMIDAELLELLKEAGYKTITVAPEAGTERLRRVISKDITDGCLLECARLVNEAGVRRMKLYFMVGLPGETEEDVRAIAELTIRIKDELKNGSVAISINPFIPKPVTPFQWHGYDGAASIEKKYKIIKSMLGKVKGVSLKTESAKEACLQAWLARADRRAGRVLAGALDAGLKRAVKAMAPGALRSTERPRAEGEALPWDAVDHIVTRKYLWKEYCRGVKESKTDPEINSG</sequence>
<dbReference type="SUPFAM" id="SSF102114">
    <property type="entry name" value="Radical SAM enzymes"/>
    <property type="match status" value="1"/>
</dbReference>
<dbReference type="GO" id="GO:0051536">
    <property type="term" value="F:iron-sulfur cluster binding"/>
    <property type="evidence" value="ECO:0007669"/>
    <property type="project" value="InterPro"/>
</dbReference>
<accession>A0A3B0V889</accession>
<dbReference type="AlphaFoldDB" id="A0A3B0V889"/>